<feature type="region of interest" description="Disordered" evidence="1">
    <location>
        <begin position="280"/>
        <end position="301"/>
    </location>
</feature>
<reference evidence="2" key="1">
    <citation type="submission" date="2023-07" db="EMBL/GenBank/DDBJ databases">
        <authorList>
            <person name="Pelsma A.J. K."/>
        </authorList>
    </citation>
    <scope>NUCLEOTIDE SEQUENCE</scope>
</reference>
<dbReference type="EMBL" id="OY288114">
    <property type="protein sequence ID" value="CAJ0857959.1"/>
    <property type="molecule type" value="Genomic_DNA"/>
</dbReference>
<dbReference type="AlphaFoldDB" id="A0AA48LXX5"/>
<protein>
    <submittedName>
        <fullName evidence="2">Uncharacterized protein</fullName>
    </submittedName>
</protein>
<name>A0AA48LXX5_9ZZZZ</name>
<accession>A0AA48LXX5</accession>
<gene>
    <name evidence="2" type="ORF">AMST5_01073</name>
</gene>
<evidence type="ECO:0000313" key="2">
    <source>
        <dbReference type="EMBL" id="CAJ0857959.1"/>
    </source>
</evidence>
<organism evidence="2">
    <name type="scientific">freshwater sediment metagenome</name>
    <dbReference type="NCBI Taxonomy" id="556182"/>
    <lineage>
        <taxon>unclassified sequences</taxon>
        <taxon>metagenomes</taxon>
        <taxon>ecological metagenomes</taxon>
    </lineage>
</organism>
<evidence type="ECO:0000256" key="1">
    <source>
        <dbReference type="SAM" id="MobiDB-lite"/>
    </source>
</evidence>
<feature type="compositionally biased region" description="Polar residues" evidence="1">
    <location>
        <begin position="288"/>
        <end position="298"/>
    </location>
</feature>
<proteinExistence type="predicted"/>
<sequence>MISIDLVPTGATALYTRGTGLHTIQTKLLVSNPPVTSNAVLDFEKANGLTYRALLYELRDKATGATSKITSNWFGVAIPNPATFDISGDVYVIVYFHRKPLQAGYRDADYPAKSGASGTDWKQLYAYADRLGGQLSGAGQAGAPANRLVVFPFLTETDYTLAAAEWFNVLHDILKDINTNVVPGLCTRPKKIILATLSNGSFYLNNFLTRAAAHENYSDILEIWDFDTEISTPRILANPNGKRLRAYWQGQTPADTASSTYVRLPASSWGRFPTDAASLKEIPPLPPTASNSNSSPDPNTLMRVHHYIRDTMFLDASLNIEGDN</sequence>